<dbReference type="Pfam" id="PF06612">
    <property type="entry name" value="DUF1146"/>
    <property type="match status" value="1"/>
</dbReference>
<dbReference type="OrthoDB" id="1651016at2"/>
<name>A0A7X2M033_9BACI</name>
<dbReference type="NCBIfam" id="TIGR02327">
    <property type="entry name" value="int_mem_ywzB"/>
    <property type="match status" value="1"/>
</dbReference>
<dbReference type="AlphaFoldDB" id="A0A7X2M033"/>
<sequence>MADFGQQALLSILVHLVFIFITWWALQAINIEKAIKRGRVVQTRVLLILVTIAIASLVSNFFLNYLLWSRQIPYLFYVYQNFLMGI</sequence>
<feature type="transmembrane region" description="Helical" evidence="1">
    <location>
        <begin position="46"/>
        <end position="68"/>
    </location>
</feature>
<feature type="transmembrane region" description="Helical" evidence="1">
    <location>
        <begin position="6"/>
        <end position="26"/>
    </location>
</feature>
<dbReference type="InterPro" id="IPR009526">
    <property type="entry name" value="DUF1146"/>
</dbReference>
<evidence type="ECO:0000313" key="2">
    <source>
        <dbReference type="EMBL" id="MRX74136.1"/>
    </source>
</evidence>
<keyword evidence="1" id="KW-0812">Transmembrane</keyword>
<accession>A0A7X2M033</accession>
<keyword evidence="1" id="KW-0472">Membrane</keyword>
<gene>
    <name evidence="2" type="ORF">GJU40_18605</name>
</gene>
<comment type="caution">
    <text evidence="2">The sequence shown here is derived from an EMBL/GenBank/DDBJ whole genome shotgun (WGS) entry which is preliminary data.</text>
</comment>
<keyword evidence="1" id="KW-1133">Transmembrane helix</keyword>
<proteinExistence type="predicted"/>
<keyword evidence="3" id="KW-1185">Reference proteome</keyword>
<organism evidence="2 3">
    <name type="scientific">Metabacillus lacus</name>
    <dbReference type="NCBI Taxonomy" id="1983721"/>
    <lineage>
        <taxon>Bacteria</taxon>
        <taxon>Bacillati</taxon>
        <taxon>Bacillota</taxon>
        <taxon>Bacilli</taxon>
        <taxon>Bacillales</taxon>
        <taxon>Bacillaceae</taxon>
        <taxon>Metabacillus</taxon>
    </lineage>
</organism>
<dbReference type="Proteomes" id="UP000448867">
    <property type="component" value="Unassembled WGS sequence"/>
</dbReference>
<dbReference type="EMBL" id="WKKI01000063">
    <property type="protein sequence ID" value="MRX74136.1"/>
    <property type="molecule type" value="Genomic_DNA"/>
</dbReference>
<reference evidence="2 3" key="1">
    <citation type="submission" date="2019-11" db="EMBL/GenBank/DDBJ databases">
        <title>Bacillus lacus genome.</title>
        <authorList>
            <person name="Allen C.J."/>
            <person name="Newman J.D."/>
        </authorList>
    </citation>
    <scope>NUCLEOTIDE SEQUENCE [LARGE SCALE GENOMIC DNA]</scope>
    <source>
        <strain evidence="2 3">KCTC 33946</strain>
    </source>
</reference>
<dbReference type="RefSeq" id="WP_154309591.1">
    <property type="nucleotide sequence ID" value="NZ_WKKI01000063.1"/>
</dbReference>
<evidence type="ECO:0000256" key="1">
    <source>
        <dbReference type="SAM" id="Phobius"/>
    </source>
</evidence>
<evidence type="ECO:0000313" key="3">
    <source>
        <dbReference type="Proteomes" id="UP000448867"/>
    </source>
</evidence>
<protein>
    <submittedName>
        <fullName evidence="2">DUF1146 domain-containing protein</fullName>
    </submittedName>
</protein>